<accession>A0AAV3Q7D3</accession>
<sequence length="147" mass="16319">MPLEVQPVSEADTIAGDASQPIDVTIPEPIVELRRGVEPRNFHEGSKEAGWRAGMQQKLDALEANGTWIMEPLPSGKKVEEIDYGKTFSPVAKMVTVHAFLAVAVIQKWKLHQMDVHNAFLHDDLDEEVFMKLSPGFLNGILVWCAA</sequence>
<dbReference type="InterPro" id="IPR013103">
    <property type="entry name" value="RVT_2"/>
</dbReference>
<dbReference type="Proteomes" id="UP001454036">
    <property type="component" value="Unassembled WGS sequence"/>
</dbReference>
<dbReference type="EMBL" id="BAABME010003515">
    <property type="protein sequence ID" value="GAA0159077.1"/>
    <property type="molecule type" value="Genomic_DNA"/>
</dbReference>
<comment type="caution">
    <text evidence="2">The sequence shown here is derived from an EMBL/GenBank/DDBJ whole genome shotgun (WGS) entry which is preliminary data.</text>
</comment>
<dbReference type="AlphaFoldDB" id="A0AAV3Q7D3"/>
<reference evidence="2 3" key="1">
    <citation type="submission" date="2024-01" db="EMBL/GenBank/DDBJ databases">
        <title>The complete chloroplast genome sequence of Lithospermum erythrorhizon: insights into the phylogenetic relationship among Boraginaceae species and the maternal lineages of purple gromwells.</title>
        <authorList>
            <person name="Okada T."/>
            <person name="Watanabe K."/>
        </authorList>
    </citation>
    <scope>NUCLEOTIDE SEQUENCE [LARGE SCALE GENOMIC DNA]</scope>
</reference>
<gene>
    <name evidence="2" type="ORF">LIER_15947</name>
</gene>
<evidence type="ECO:0000259" key="1">
    <source>
        <dbReference type="Pfam" id="PF07727"/>
    </source>
</evidence>
<proteinExistence type="predicted"/>
<protein>
    <recommendedName>
        <fullName evidence="1">Reverse transcriptase Ty1/copia-type domain-containing protein</fullName>
    </recommendedName>
</protein>
<evidence type="ECO:0000313" key="3">
    <source>
        <dbReference type="Proteomes" id="UP001454036"/>
    </source>
</evidence>
<keyword evidence="3" id="KW-1185">Reference proteome</keyword>
<organism evidence="2 3">
    <name type="scientific">Lithospermum erythrorhizon</name>
    <name type="common">Purple gromwell</name>
    <name type="synonym">Lithospermum officinale var. erythrorhizon</name>
    <dbReference type="NCBI Taxonomy" id="34254"/>
    <lineage>
        <taxon>Eukaryota</taxon>
        <taxon>Viridiplantae</taxon>
        <taxon>Streptophyta</taxon>
        <taxon>Embryophyta</taxon>
        <taxon>Tracheophyta</taxon>
        <taxon>Spermatophyta</taxon>
        <taxon>Magnoliopsida</taxon>
        <taxon>eudicotyledons</taxon>
        <taxon>Gunneridae</taxon>
        <taxon>Pentapetalae</taxon>
        <taxon>asterids</taxon>
        <taxon>lamiids</taxon>
        <taxon>Boraginales</taxon>
        <taxon>Boraginaceae</taxon>
        <taxon>Boraginoideae</taxon>
        <taxon>Lithospermeae</taxon>
        <taxon>Lithospermum</taxon>
    </lineage>
</organism>
<feature type="domain" description="Reverse transcriptase Ty1/copia-type" evidence="1">
    <location>
        <begin position="78"/>
        <end position="139"/>
    </location>
</feature>
<evidence type="ECO:0000313" key="2">
    <source>
        <dbReference type="EMBL" id="GAA0159077.1"/>
    </source>
</evidence>
<dbReference type="Pfam" id="PF07727">
    <property type="entry name" value="RVT_2"/>
    <property type="match status" value="1"/>
</dbReference>
<name>A0AAV3Q7D3_LITER</name>